<dbReference type="OrthoDB" id="8400670at2"/>
<evidence type="ECO:0000313" key="1">
    <source>
        <dbReference type="EMBL" id="AYJ84993.1"/>
    </source>
</evidence>
<dbReference type="RefSeq" id="WP_121151136.1">
    <property type="nucleotide sequence ID" value="NZ_CP032828.1"/>
</dbReference>
<dbReference type="AlphaFoldDB" id="A0A494TD41"/>
<reference evidence="1 2" key="1">
    <citation type="submission" date="2018-09" db="EMBL/GenBank/DDBJ databases">
        <title>Sphingomonas peninsula sp. nov., isolated from fildes peninsula, Antarctic soil.</title>
        <authorList>
            <person name="Yingchao G."/>
        </authorList>
    </citation>
    <scope>NUCLEOTIDE SEQUENCE [LARGE SCALE GENOMIC DNA]</scope>
    <source>
        <strain evidence="1 2">YZ-8</strain>
        <plasmid evidence="1 2">unnamed1</plasmid>
    </source>
</reference>
<keyword evidence="2" id="KW-1185">Reference proteome</keyword>
<name>A0A494TD41_SPHPE</name>
<gene>
    <name evidence="1" type="ORF">D3Y57_02770</name>
</gene>
<protein>
    <submittedName>
        <fullName evidence="1">Uncharacterized protein</fullName>
    </submittedName>
</protein>
<dbReference type="KEGG" id="spha:D3Y57_02770"/>
<dbReference type="Proteomes" id="UP000276254">
    <property type="component" value="Plasmid unnamed1"/>
</dbReference>
<geneLocation type="plasmid" evidence="1">
    <name>unnamed1</name>
</geneLocation>
<organism evidence="1 2">
    <name type="scientific">Sphingomonas paeninsulae</name>
    <dbReference type="NCBI Taxonomy" id="2319844"/>
    <lineage>
        <taxon>Bacteria</taxon>
        <taxon>Pseudomonadati</taxon>
        <taxon>Pseudomonadota</taxon>
        <taxon>Alphaproteobacteria</taxon>
        <taxon>Sphingomonadales</taxon>
        <taxon>Sphingomonadaceae</taxon>
        <taxon>Sphingomonas</taxon>
    </lineage>
</organism>
<sequence>MLAKQLASLLTELCRDSDVTTDTPLDMDQRFESLRGYGRLPRGRENRGRALTNEEIAAALLGLVAAHPGWAGHVATVIARLKPVGGKTNAFGGAPTLTAALSYVLAHKTTRDSIIAVRLSAAEAGTNSHGLAVITYERDGARHQLSFVRDEAVSLLQPDASVDAEFRNAPVSRELVFNRRLFEQLARRIENARAYPSPPIGDGAEYNKEDAERARRLRLGATPSSHFLNIGVDNQVTWPREEALIEFDRYKFVLMPKTKDHVQSIHVDLDANRLACLRSRPSIARSGHRRADRVAPCRRVSRDLASDRLQFGIEETKGYQVIGKRRNVLAMC</sequence>
<accession>A0A494TD41</accession>
<dbReference type="GeneID" id="39491576"/>
<proteinExistence type="predicted"/>
<evidence type="ECO:0000313" key="2">
    <source>
        <dbReference type="Proteomes" id="UP000276254"/>
    </source>
</evidence>
<dbReference type="EMBL" id="CP032828">
    <property type="protein sequence ID" value="AYJ84993.1"/>
    <property type="molecule type" value="Genomic_DNA"/>
</dbReference>
<keyword evidence="1" id="KW-0614">Plasmid</keyword>